<dbReference type="SUPFAM" id="SSF52047">
    <property type="entry name" value="RNI-like"/>
    <property type="match status" value="1"/>
</dbReference>
<sequence>MQFWTKKELDGFQDPNGSIAVYDWENFTSHLNRTRASTLDFRKISYVKGPDETWSDIFEVAPSFRHVTKVQLPKISAHLLIALASKLPSSLESLSASNVSKELDLEELVESTSGLRELRLKSLSSGPLRISSTLSPLRSLNLTSLSLLSLEGLSDSDLREISALSDLRELSLGDVTGNANIFQELSKLGRLKNLRLESVHVNASLQCMEACPLEKLELVDSHLEQGFGSGFIRLRSLKKLLLIPVYKDEVAAINAEIVDFALSMPSLSHFCLGLTNEWLDSMNSILSMTADKSAPVRDSFPILVNGVCEMYSLYKLFKTLSAALPMSKVKVLRMSQQATKMQHIGALMS</sequence>
<dbReference type="EMBL" id="CP045907">
    <property type="protein sequence ID" value="QQP35252.1"/>
    <property type="molecule type" value="Genomic_DNA"/>
</dbReference>
<reference evidence="2" key="1">
    <citation type="submission" date="2021-01" db="EMBL/GenBank/DDBJ databases">
        <title>Caligus Genome Assembly.</title>
        <authorList>
            <person name="Gallardo-Escarate C."/>
        </authorList>
    </citation>
    <scope>NUCLEOTIDE SEQUENCE [LARGE SCALE GENOMIC DNA]</scope>
</reference>
<accession>A0A7T8GPJ2</accession>
<evidence type="ECO:0000313" key="2">
    <source>
        <dbReference type="Proteomes" id="UP000595437"/>
    </source>
</evidence>
<dbReference type="Gene3D" id="3.80.10.10">
    <property type="entry name" value="Ribonuclease Inhibitor"/>
    <property type="match status" value="1"/>
</dbReference>
<keyword evidence="2" id="KW-1185">Reference proteome</keyword>
<proteinExistence type="predicted"/>
<organism evidence="1 2">
    <name type="scientific">Caligus rogercresseyi</name>
    <name type="common">Sea louse</name>
    <dbReference type="NCBI Taxonomy" id="217165"/>
    <lineage>
        <taxon>Eukaryota</taxon>
        <taxon>Metazoa</taxon>
        <taxon>Ecdysozoa</taxon>
        <taxon>Arthropoda</taxon>
        <taxon>Crustacea</taxon>
        <taxon>Multicrustacea</taxon>
        <taxon>Hexanauplia</taxon>
        <taxon>Copepoda</taxon>
        <taxon>Siphonostomatoida</taxon>
        <taxon>Caligidae</taxon>
        <taxon>Caligus</taxon>
    </lineage>
</organism>
<evidence type="ECO:0000313" key="1">
    <source>
        <dbReference type="EMBL" id="QQP35252.1"/>
    </source>
</evidence>
<dbReference type="InterPro" id="IPR032675">
    <property type="entry name" value="LRR_dom_sf"/>
</dbReference>
<dbReference type="AlphaFoldDB" id="A0A7T8GPJ2"/>
<dbReference type="Proteomes" id="UP000595437">
    <property type="component" value="Chromosome 18"/>
</dbReference>
<gene>
    <name evidence="1" type="ORF">FKW44_023420</name>
</gene>
<protein>
    <submittedName>
        <fullName evidence="1">Uncharacterized protein</fullName>
    </submittedName>
</protein>
<name>A0A7T8GPJ2_CALRO</name>
<dbReference type="OrthoDB" id="6354161at2759"/>